<keyword evidence="8 10" id="KW-0472">Membrane</keyword>
<evidence type="ECO:0000256" key="8">
    <source>
        <dbReference type="ARBA" id="ARBA00023136"/>
    </source>
</evidence>
<evidence type="ECO:0000256" key="4">
    <source>
        <dbReference type="ARBA" id="ARBA00022496"/>
    </source>
</evidence>
<dbReference type="SUPFAM" id="SSF56935">
    <property type="entry name" value="Porins"/>
    <property type="match status" value="1"/>
</dbReference>
<evidence type="ECO:0000259" key="13">
    <source>
        <dbReference type="SMART" id="SM00965"/>
    </source>
</evidence>
<dbReference type="GO" id="GO:0009279">
    <property type="term" value="C:cell outer membrane"/>
    <property type="evidence" value="ECO:0007669"/>
    <property type="project" value="UniProtKB-SubCell"/>
</dbReference>
<keyword evidence="5 10" id="KW-0812">Transmembrane</keyword>
<dbReference type="InterPro" id="IPR011662">
    <property type="entry name" value="Secretin/TonB_short_N"/>
</dbReference>
<dbReference type="AlphaFoldDB" id="A0A2T3HMQ5"/>
<evidence type="ECO:0000256" key="10">
    <source>
        <dbReference type="PROSITE-ProRule" id="PRU01360"/>
    </source>
</evidence>
<keyword evidence="12" id="KW-0732">Signal</keyword>
<dbReference type="InterPro" id="IPR000531">
    <property type="entry name" value="Beta-barrel_TonB"/>
</dbReference>
<dbReference type="RefSeq" id="WP_107215993.1">
    <property type="nucleotide sequence ID" value="NZ_KZ686269.1"/>
</dbReference>
<evidence type="ECO:0000256" key="7">
    <source>
        <dbReference type="ARBA" id="ARBA00023077"/>
    </source>
</evidence>
<dbReference type="InterPro" id="IPR036942">
    <property type="entry name" value="Beta-barrel_TonB_sf"/>
</dbReference>
<dbReference type="PROSITE" id="PS52016">
    <property type="entry name" value="TONB_DEPENDENT_REC_3"/>
    <property type="match status" value="1"/>
</dbReference>
<evidence type="ECO:0000256" key="11">
    <source>
        <dbReference type="RuleBase" id="RU003357"/>
    </source>
</evidence>
<dbReference type="InterPro" id="IPR039426">
    <property type="entry name" value="TonB-dep_rcpt-like"/>
</dbReference>
<dbReference type="FunFam" id="2.170.130.10:FF:000003">
    <property type="entry name" value="SusC/RagA family TonB-linked outer membrane protein"/>
    <property type="match status" value="1"/>
</dbReference>
<keyword evidence="15" id="KW-1185">Reference proteome</keyword>
<evidence type="ECO:0000256" key="3">
    <source>
        <dbReference type="ARBA" id="ARBA00022452"/>
    </source>
</evidence>
<evidence type="ECO:0000256" key="2">
    <source>
        <dbReference type="ARBA" id="ARBA00022448"/>
    </source>
</evidence>
<organism evidence="14 15">
    <name type="scientific">Pedobacter yulinensis</name>
    <dbReference type="NCBI Taxonomy" id="2126353"/>
    <lineage>
        <taxon>Bacteria</taxon>
        <taxon>Pseudomonadati</taxon>
        <taxon>Bacteroidota</taxon>
        <taxon>Sphingobacteriia</taxon>
        <taxon>Sphingobacteriales</taxon>
        <taxon>Sphingobacteriaceae</taxon>
        <taxon>Pedobacter</taxon>
    </lineage>
</organism>
<evidence type="ECO:0000256" key="6">
    <source>
        <dbReference type="ARBA" id="ARBA00023004"/>
    </source>
</evidence>
<comment type="subcellular location">
    <subcellularLocation>
        <location evidence="1 10">Cell outer membrane</location>
        <topology evidence="1 10">Multi-pass membrane protein</topology>
    </subcellularLocation>
</comment>
<dbReference type="SUPFAM" id="SSF49464">
    <property type="entry name" value="Carboxypeptidase regulatory domain-like"/>
    <property type="match status" value="1"/>
</dbReference>
<comment type="caution">
    <text evidence="14">The sequence shown here is derived from an EMBL/GenBank/DDBJ whole genome shotgun (WGS) entry which is preliminary data.</text>
</comment>
<keyword evidence="7 11" id="KW-0798">TonB box</keyword>
<dbReference type="EMBL" id="PYLS01000005">
    <property type="protein sequence ID" value="PST83730.1"/>
    <property type="molecule type" value="Genomic_DNA"/>
</dbReference>
<keyword evidence="2 10" id="KW-0813">Transport</keyword>
<evidence type="ECO:0000313" key="14">
    <source>
        <dbReference type="EMBL" id="PST83730.1"/>
    </source>
</evidence>
<dbReference type="Pfam" id="PF00593">
    <property type="entry name" value="TonB_dep_Rec_b-barrel"/>
    <property type="match status" value="1"/>
</dbReference>
<dbReference type="NCBIfam" id="TIGR04057">
    <property type="entry name" value="SusC_RagA_signa"/>
    <property type="match status" value="1"/>
</dbReference>
<keyword evidence="3 10" id="KW-1134">Transmembrane beta strand</keyword>
<gene>
    <name evidence="14" type="ORF">C7T94_07540</name>
</gene>
<keyword evidence="4" id="KW-0410">Iron transport</keyword>
<accession>A0A2T3HMQ5</accession>
<dbReference type="Gene3D" id="2.60.40.1120">
    <property type="entry name" value="Carboxypeptidase-like, regulatory domain"/>
    <property type="match status" value="1"/>
</dbReference>
<dbReference type="NCBIfam" id="TIGR04056">
    <property type="entry name" value="OMP_RagA_SusC"/>
    <property type="match status" value="1"/>
</dbReference>
<dbReference type="InterPro" id="IPR037066">
    <property type="entry name" value="Plug_dom_sf"/>
</dbReference>
<keyword evidence="6" id="KW-0408">Iron</keyword>
<evidence type="ECO:0000256" key="12">
    <source>
        <dbReference type="SAM" id="SignalP"/>
    </source>
</evidence>
<dbReference type="InterPro" id="IPR023996">
    <property type="entry name" value="TonB-dep_OMP_SusC/RagA"/>
</dbReference>
<sequence length="1110" mass="123682">MKLTLIFLLTALLQVNAGSFAQQVSLTEKRVGLEQVFREIKRQTDYDIFYNLDMLQQTQPISISVRNAPVRQVLDICFRNQPLSYYIEGKTIIIRQKPAATTLTGAASRQTSVSGRVTDQAGSALPGISIRVKGSTNGSVTDAEGRFRITAATGSVLVFTSIGYQSKEVTFSGQPELNVQLEEDRQALNDVVVVGYGTQRKASVVGAVDQVRAAQIEDRPVGNVMQALQGTAPSLVIQQRSMNPNDNTMNINLRGISTFGNNSPLLVIDGIINEDVGAMNNLNPNDIESVSILKDAGSAAIYGSRSANGVILITTKKGKKGMKPTVRLSALAGSQNPEILVKPLKGYQNALLRNDSYVNSGANPIYSSEQIRQFATGDSEYFLKGILKNGFQQNHNISVQGGSDNSTYLVSLGYYDQRSNFKGPDFGLRRYNLRTNLTTDIGKLKLSAIMWYDRNDGKSFQGDNGFLIANSSRLPVYNNYVLKGENGRYYNNDVLTNGNPLMDLEQGGFIQQNNDHFQGSLNAEIEIFKGLKARGIASLDLRPENRLIRRFYHPLYNLSGDETPVNIQNSAQYSIEDYNGKSTLLNLQALLDYNRSFGKHNVYGLAAFSNESYRQRRFELRQQLVDPVLGIPTTGTIFDKTSYNTVGGTTERSIYSWFGRAGYNLADRYLFEANFRYDGSSKFARSNRWGFFPSVSLGWRLSEETFFRFWKDKLGDLKIRGSYGQLGNQAVDDYQTFTTYDIYQDQYGFNNVSLPGTGYTFGNPDLKWETNTTFNIGADATFLSGKLTASFDYFRKNTKDILLTPQTPLVLGGAVPRANLGAMVNNGWELTLNYQLRHSDFVHNFGVNLADSWNKVTRFEGDEQISKSDEIERIIRVGLPLYSYFGYKRAGLFRNADEIKESALPIGVSPSPGDVKYVDRNGDGIIDDNDRFVLGHAFPRLTFGFNYDIQWKGFDLNMLWQGVGKRDMALRGETIEPFHGGYSFVMFEHQLDYWTPGNPDAYWPRLTSPGTASTSNNYGKGSDFNIFDASYIRLKNIQVGYTLPTAMSSKAGMRKVRLFVSGQNLLTISKNTFIDPESTEFGSSMNAGGANSARNYPLLKYIGAGLDIEF</sequence>
<reference evidence="14 15" key="1">
    <citation type="submission" date="2018-03" db="EMBL/GenBank/DDBJ databases">
        <authorList>
            <person name="Keele B.F."/>
        </authorList>
    </citation>
    <scope>NUCLEOTIDE SEQUENCE [LARGE SCALE GENOMIC DNA]</scope>
    <source>
        <strain evidence="14 15">YL28-9</strain>
    </source>
</reference>
<dbReference type="InterPro" id="IPR023997">
    <property type="entry name" value="TonB-dep_OMP_SusC/RagA_CS"/>
</dbReference>
<evidence type="ECO:0000256" key="1">
    <source>
        <dbReference type="ARBA" id="ARBA00004571"/>
    </source>
</evidence>
<dbReference type="InterPro" id="IPR012910">
    <property type="entry name" value="Plug_dom"/>
</dbReference>
<protein>
    <submittedName>
        <fullName evidence="14">SusC/RagA family TonB-linked outer membrane protein</fullName>
    </submittedName>
</protein>
<keyword evidence="9 10" id="KW-0998">Cell outer membrane</keyword>
<dbReference type="GO" id="GO:0006826">
    <property type="term" value="P:iron ion transport"/>
    <property type="evidence" value="ECO:0007669"/>
    <property type="project" value="UniProtKB-KW"/>
</dbReference>
<comment type="similarity">
    <text evidence="10 11">Belongs to the TonB-dependent receptor family.</text>
</comment>
<feature type="signal peptide" evidence="12">
    <location>
        <begin position="1"/>
        <end position="17"/>
    </location>
</feature>
<evidence type="ECO:0000313" key="15">
    <source>
        <dbReference type="Proteomes" id="UP000240912"/>
    </source>
</evidence>
<proteinExistence type="inferred from homology"/>
<feature type="domain" description="Secretin/TonB short N-terminal" evidence="13">
    <location>
        <begin position="46"/>
        <end position="97"/>
    </location>
</feature>
<keyword evidence="4" id="KW-0406">Ion transport</keyword>
<dbReference type="Pfam" id="PF07715">
    <property type="entry name" value="Plug"/>
    <property type="match status" value="1"/>
</dbReference>
<name>A0A2T3HMQ5_9SPHI</name>
<dbReference type="Pfam" id="PF13715">
    <property type="entry name" value="CarbopepD_reg_2"/>
    <property type="match status" value="1"/>
</dbReference>
<dbReference type="Gene3D" id="3.55.50.30">
    <property type="match status" value="1"/>
</dbReference>
<evidence type="ECO:0000256" key="9">
    <source>
        <dbReference type="ARBA" id="ARBA00023237"/>
    </source>
</evidence>
<dbReference type="Proteomes" id="UP000240912">
    <property type="component" value="Unassembled WGS sequence"/>
</dbReference>
<dbReference type="Pfam" id="PF07660">
    <property type="entry name" value="STN"/>
    <property type="match status" value="1"/>
</dbReference>
<dbReference type="InterPro" id="IPR008969">
    <property type="entry name" value="CarboxyPept-like_regulatory"/>
</dbReference>
<evidence type="ECO:0000256" key="5">
    <source>
        <dbReference type="ARBA" id="ARBA00022692"/>
    </source>
</evidence>
<dbReference type="Gene3D" id="2.40.170.20">
    <property type="entry name" value="TonB-dependent receptor, beta-barrel domain"/>
    <property type="match status" value="1"/>
</dbReference>
<feature type="chain" id="PRO_5015531392" evidence="12">
    <location>
        <begin position="18"/>
        <end position="1110"/>
    </location>
</feature>
<dbReference type="Gene3D" id="2.170.130.10">
    <property type="entry name" value="TonB-dependent receptor, plug domain"/>
    <property type="match status" value="1"/>
</dbReference>
<dbReference type="SMART" id="SM00965">
    <property type="entry name" value="STN"/>
    <property type="match status" value="1"/>
</dbReference>
<dbReference type="OrthoDB" id="899266at2"/>